<organism evidence="6 7">
    <name type="scientific">Chrysophaeum taylorii</name>
    <dbReference type="NCBI Taxonomy" id="2483200"/>
    <lineage>
        <taxon>Eukaryota</taxon>
        <taxon>Sar</taxon>
        <taxon>Stramenopiles</taxon>
        <taxon>Ochrophyta</taxon>
        <taxon>Pelagophyceae</taxon>
        <taxon>Pelagomonadales</taxon>
        <taxon>Pelagomonadaceae</taxon>
        <taxon>Chrysophaeum</taxon>
    </lineage>
</organism>
<dbReference type="SUPFAM" id="SSF47676">
    <property type="entry name" value="Conserved domain common to transcription factors TFIIS, elongin A, CRSP70"/>
    <property type="match status" value="1"/>
</dbReference>
<evidence type="ECO:0000256" key="2">
    <source>
        <dbReference type="ARBA" id="ARBA00023242"/>
    </source>
</evidence>
<proteinExistence type="predicted"/>
<dbReference type="InterPro" id="IPR035441">
    <property type="entry name" value="TFIIS/LEDGF_dom_sf"/>
</dbReference>
<dbReference type="AlphaFoldDB" id="A0AAD7XJK1"/>
<dbReference type="PROSITE" id="PS51319">
    <property type="entry name" value="TFIIS_N"/>
    <property type="match status" value="1"/>
</dbReference>
<evidence type="ECO:0000259" key="5">
    <source>
        <dbReference type="PROSITE" id="PS51319"/>
    </source>
</evidence>
<feature type="compositionally biased region" description="Acidic residues" evidence="4">
    <location>
        <begin position="344"/>
        <end position="363"/>
    </location>
</feature>
<keyword evidence="7" id="KW-1185">Reference proteome</keyword>
<feature type="domain" description="TFIIS N-terminal" evidence="5">
    <location>
        <begin position="410"/>
        <end position="486"/>
    </location>
</feature>
<dbReference type="SMART" id="SM00509">
    <property type="entry name" value="TFS2N"/>
    <property type="match status" value="1"/>
</dbReference>
<dbReference type="InterPro" id="IPR017923">
    <property type="entry name" value="TFIIS_N"/>
</dbReference>
<dbReference type="EMBL" id="JAQMWT010000498">
    <property type="protein sequence ID" value="KAJ8600539.1"/>
    <property type="molecule type" value="Genomic_DNA"/>
</dbReference>
<accession>A0AAD7XJK1</accession>
<evidence type="ECO:0000313" key="6">
    <source>
        <dbReference type="EMBL" id="KAJ8600539.1"/>
    </source>
</evidence>
<dbReference type="PANTHER" id="PTHR15141">
    <property type="entry name" value="TRANSCRIPTION ELONGATION FACTOR B POLYPEPTIDE 3"/>
    <property type="match status" value="1"/>
</dbReference>
<dbReference type="Gene3D" id="1.20.930.10">
    <property type="entry name" value="Conserved domain common to transcription factors TFIIS, elongin A, CRSP70"/>
    <property type="match status" value="1"/>
</dbReference>
<gene>
    <name evidence="6" type="ORF">CTAYLR_007916</name>
</gene>
<comment type="caution">
    <text evidence="6">The sequence shown here is derived from an EMBL/GenBank/DDBJ whole genome shotgun (WGS) entry which is preliminary data.</text>
</comment>
<dbReference type="InterPro" id="IPR003617">
    <property type="entry name" value="TFIIS/CRSP70_N_sub"/>
</dbReference>
<dbReference type="Pfam" id="PF08711">
    <property type="entry name" value="Med26"/>
    <property type="match status" value="1"/>
</dbReference>
<evidence type="ECO:0000256" key="1">
    <source>
        <dbReference type="ARBA" id="ARBA00004123"/>
    </source>
</evidence>
<protein>
    <recommendedName>
        <fullName evidence="5">TFIIS N-terminal domain-containing protein</fullName>
    </recommendedName>
</protein>
<dbReference type="PANTHER" id="PTHR15141:SF76">
    <property type="entry name" value="TRANSCRIPTION ELONGATION FACTOR B POLYPEPTIDE 3"/>
    <property type="match status" value="1"/>
</dbReference>
<feature type="compositionally biased region" description="Basic and acidic residues" evidence="4">
    <location>
        <begin position="388"/>
        <end position="401"/>
    </location>
</feature>
<feature type="region of interest" description="Disordered" evidence="4">
    <location>
        <begin position="335"/>
        <end position="401"/>
    </location>
</feature>
<name>A0AAD7XJK1_9STRA</name>
<dbReference type="Proteomes" id="UP001230188">
    <property type="component" value="Unassembled WGS sequence"/>
</dbReference>
<evidence type="ECO:0000313" key="7">
    <source>
        <dbReference type="Proteomes" id="UP001230188"/>
    </source>
</evidence>
<dbReference type="InterPro" id="IPR051870">
    <property type="entry name" value="Elongin-A_domain"/>
</dbReference>
<sequence length="496" mass="54535">MADVGVGASEVKASAQGLLGGSLAPQIADGTLSKKQLRVAVASELGLEAEALKGEARLKEALDEVFGAFVSSLREKKEDPPPKDEATALLRGKLVIEEGKASWKGAWAFTRAAWEKGERSNFKLVSSGWDGGLDGRWVGFSGHFNIGSKKAKEKGKLRFSRGDDGKYAVEGRGRNEFGSWRIEFGIYEPKSGRLSARRAYDDDGDGGTAVLANVELAEEDDEDDDYDEEEEEGEFSFVGVAMRGTYDQETWHGEWAATGDALAAGDVETFEYSAERGAKKTEFAGSFVLRDGDTKRDVKERFSLKFSGRKCKGRGRNELGDFLVSGELRNQVLRCSKTYQRPEDDSDDDEEEEDREALAEELAELAAEARQSTGGGHRLEAKRRKRRAAGDELVAEKRRRETKQDLVTRDDLEAAMRDIQLALNNADDTTASRLISNLKPLVMTVDLLAETGIGKFIGKLKKHDTPRICALARSLVDKWKQLVRDQSSKSSSSSPS</sequence>
<evidence type="ECO:0000256" key="3">
    <source>
        <dbReference type="PROSITE-ProRule" id="PRU00649"/>
    </source>
</evidence>
<keyword evidence="2 3" id="KW-0539">Nucleus</keyword>
<evidence type="ECO:0000256" key="4">
    <source>
        <dbReference type="SAM" id="MobiDB-lite"/>
    </source>
</evidence>
<dbReference type="GO" id="GO:0005634">
    <property type="term" value="C:nucleus"/>
    <property type="evidence" value="ECO:0007669"/>
    <property type="project" value="UniProtKB-SubCell"/>
</dbReference>
<reference evidence="6" key="1">
    <citation type="submission" date="2023-01" db="EMBL/GenBank/DDBJ databases">
        <title>Metagenome sequencing of chrysophaentin producing Chrysophaeum taylorii.</title>
        <authorList>
            <person name="Davison J."/>
            <person name="Bewley C."/>
        </authorList>
    </citation>
    <scope>NUCLEOTIDE SEQUENCE</scope>
    <source>
        <strain evidence="6">NIES-1699</strain>
    </source>
</reference>
<dbReference type="CDD" id="cd00183">
    <property type="entry name" value="TFIIS_I"/>
    <property type="match status" value="1"/>
</dbReference>
<comment type="subcellular location">
    <subcellularLocation>
        <location evidence="1 3">Nucleus</location>
    </subcellularLocation>
</comment>